<keyword evidence="1" id="KW-0472">Membrane</keyword>
<proteinExistence type="predicted"/>
<organism evidence="2 3">
    <name type="scientific">Nocardioides aurantiacus</name>
    <dbReference type="NCBI Taxonomy" id="86796"/>
    <lineage>
        <taxon>Bacteria</taxon>
        <taxon>Bacillati</taxon>
        <taxon>Actinomycetota</taxon>
        <taxon>Actinomycetes</taxon>
        <taxon>Propionibacteriales</taxon>
        <taxon>Nocardioidaceae</taxon>
        <taxon>Nocardioides</taxon>
    </lineage>
</organism>
<feature type="transmembrane region" description="Helical" evidence="1">
    <location>
        <begin position="34"/>
        <end position="55"/>
    </location>
</feature>
<dbReference type="AlphaFoldDB" id="A0A3N2CR48"/>
<comment type="caution">
    <text evidence="2">The sequence shown here is derived from an EMBL/GenBank/DDBJ whole genome shotgun (WGS) entry which is preliminary data.</text>
</comment>
<keyword evidence="1" id="KW-0812">Transmembrane</keyword>
<gene>
    <name evidence="2" type="ORF">EDD33_0850</name>
</gene>
<dbReference type="EMBL" id="RKHO01000001">
    <property type="protein sequence ID" value="ROR90017.1"/>
    <property type="molecule type" value="Genomic_DNA"/>
</dbReference>
<evidence type="ECO:0000256" key="1">
    <source>
        <dbReference type="SAM" id="Phobius"/>
    </source>
</evidence>
<feature type="transmembrane region" description="Helical" evidence="1">
    <location>
        <begin position="161"/>
        <end position="181"/>
    </location>
</feature>
<evidence type="ECO:0000313" key="3">
    <source>
        <dbReference type="Proteomes" id="UP000281738"/>
    </source>
</evidence>
<reference evidence="2 3" key="1">
    <citation type="submission" date="2018-11" db="EMBL/GenBank/DDBJ databases">
        <title>Sequencing the genomes of 1000 actinobacteria strains.</title>
        <authorList>
            <person name="Klenk H.-P."/>
        </authorList>
    </citation>
    <scope>NUCLEOTIDE SEQUENCE [LARGE SCALE GENOMIC DNA]</scope>
    <source>
        <strain evidence="2 3">DSM 12652</strain>
    </source>
</reference>
<evidence type="ECO:0000313" key="2">
    <source>
        <dbReference type="EMBL" id="ROR90017.1"/>
    </source>
</evidence>
<keyword evidence="3" id="KW-1185">Reference proteome</keyword>
<feature type="transmembrane region" description="Helical" evidence="1">
    <location>
        <begin position="62"/>
        <end position="88"/>
    </location>
</feature>
<accession>A0A3N2CR48</accession>
<dbReference type="OrthoDB" id="3785831at2"/>
<dbReference type="RefSeq" id="WP_123389242.1">
    <property type="nucleotide sequence ID" value="NZ_RKHO01000001.1"/>
</dbReference>
<keyword evidence="1" id="KW-1133">Transmembrane helix</keyword>
<name>A0A3N2CR48_9ACTN</name>
<protein>
    <submittedName>
        <fullName evidence="2">Uncharacterized protein</fullName>
    </submittedName>
</protein>
<sequence length="186" mass="19869">MTAGVLSALPGLVLMAAGYFHPESLNEMTAHRWWTLHVPGMLVFPLVGLALMWLFKGRRDPVAVVAVLASFVYAIFYNALDILSGIGAGWVTSRLPSGAPRPDEVRSIFALGTPLGEIGSWALLLAAVVVAGDFLLRHRLAALPGVLLLPGAWLVHHDHIYWPGGALGMGLVGVATGYLAWLGRRS</sequence>
<dbReference type="Proteomes" id="UP000281738">
    <property type="component" value="Unassembled WGS sequence"/>
</dbReference>
<feature type="transmembrane region" description="Helical" evidence="1">
    <location>
        <begin position="108"/>
        <end position="131"/>
    </location>
</feature>